<name>A0A915E9R8_9BILA</name>
<dbReference type="Proteomes" id="UP000887574">
    <property type="component" value="Unplaced"/>
</dbReference>
<proteinExistence type="predicted"/>
<reference evidence="2" key="1">
    <citation type="submission" date="2022-11" db="UniProtKB">
        <authorList>
            <consortium name="WormBaseParasite"/>
        </authorList>
    </citation>
    <scope>IDENTIFICATION</scope>
</reference>
<evidence type="ECO:0000313" key="1">
    <source>
        <dbReference type="Proteomes" id="UP000887574"/>
    </source>
</evidence>
<sequence>MMSAAGEQFGKFSSDIYGSLSLLKVALSSGNVYYVGSVVADQASVMDGWSENGKLETPNQDAVYWCHQCVKGPSWETKQQNNDVTFFPCQTSLEIFKLNGCPLLKPTFRRCWLSKDSTQTRSIANGLQYLLLVWTRVKVAFSPPANDYSKCFVEMKYFSDANCVCRNLEGCKLNGKHLKVTISQQMMSLSAPDPLFDMLTEHLRSKTSLIPTRRLLWEYGLRRKGSRPTSYASTMLHPTPQAMFSKLFEFFSIQLTNVVIWLMVKDTWQALLSSRIRMMRSSPDAGKQLQDKDPILQKEYIFKLCLTRPESVSQQPATFIAAEDSWCDV</sequence>
<accession>A0A915E9R8</accession>
<organism evidence="1 2">
    <name type="scientific">Ditylenchus dipsaci</name>
    <dbReference type="NCBI Taxonomy" id="166011"/>
    <lineage>
        <taxon>Eukaryota</taxon>
        <taxon>Metazoa</taxon>
        <taxon>Ecdysozoa</taxon>
        <taxon>Nematoda</taxon>
        <taxon>Chromadorea</taxon>
        <taxon>Rhabditida</taxon>
        <taxon>Tylenchina</taxon>
        <taxon>Tylenchomorpha</taxon>
        <taxon>Sphaerularioidea</taxon>
        <taxon>Anguinidae</taxon>
        <taxon>Anguininae</taxon>
        <taxon>Ditylenchus</taxon>
    </lineage>
</organism>
<evidence type="ECO:0000313" key="2">
    <source>
        <dbReference type="WBParaSite" id="jg387"/>
    </source>
</evidence>
<keyword evidence="1" id="KW-1185">Reference proteome</keyword>
<protein>
    <submittedName>
        <fullName evidence="2">Uncharacterized protein</fullName>
    </submittedName>
</protein>
<dbReference type="AlphaFoldDB" id="A0A915E9R8"/>
<dbReference type="WBParaSite" id="jg387">
    <property type="protein sequence ID" value="jg387"/>
    <property type="gene ID" value="jg387"/>
</dbReference>